<keyword evidence="2" id="KW-0067">ATP-binding</keyword>
<dbReference type="OrthoDB" id="9804145at2"/>
<dbReference type="InterPro" id="IPR027417">
    <property type="entry name" value="P-loop_NTPase"/>
</dbReference>
<dbReference type="GO" id="GO:0004386">
    <property type="term" value="F:helicase activity"/>
    <property type="evidence" value="ECO:0007669"/>
    <property type="project" value="UniProtKB-KW"/>
</dbReference>
<evidence type="ECO:0000313" key="2">
    <source>
        <dbReference type="EMBL" id="KAB8040528.1"/>
    </source>
</evidence>
<protein>
    <submittedName>
        <fullName evidence="2">DEAD/DEAH box helicase</fullName>
    </submittedName>
</protein>
<organism evidence="2 3">
    <name type="scientific">Silvanigrella paludirubra</name>
    <dbReference type="NCBI Taxonomy" id="2499159"/>
    <lineage>
        <taxon>Bacteria</taxon>
        <taxon>Pseudomonadati</taxon>
        <taxon>Bdellovibrionota</taxon>
        <taxon>Oligoflexia</taxon>
        <taxon>Silvanigrellales</taxon>
        <taxon>Silvanigrellaceae</taxon>
        <taxon>Silvanigrella</taxon>
    </lineage>
</organism>
<gene>
    <name evidence="2" type="ORF">GCL60_01020</name>
</gene>
<comment type="caution">
    <text evidence="2">The sequence shown here is derived from an EMBL/GenBank/DDBJ whole genome shotgun (WGS) entry which is preliminary data.</text>
</comment>
<keyword evidence="2" id="KW-0547">Nucleotide-binding</keyword>
<dbReference type="PANTHER" id="PTHR47396">
    <property type="entry name" value="TYPE I RESTRICTION ENZYME ECOKI R PROTEIN"/>
    <property type="match status" value="1"/>
</dbReference>
<proteinExistence type="predicted"/>
<dbReference type="Pfam" id="PF04851">
    <property type="entry name" value="ResIII"/>
    <property type="match status" value="1"/>
</dbReference>
<keyword evidence="2" id="KW-0347">Helicase</keyword>
<keyword evidence="3" id="KW-1185">Reference proteome</keyword>
<dbReference type="SUPFAM" id="SSF52540">
    <property type="entry name" value="P-loop containing nucleoside triphosphate hydrolases"/>
    <property type="match status" value="2"/>
</dbReference>
<dbReference type="RefSeq" id="WP_153418044.1">
    <property type="nucleotide sequence ID" value="NZ_WFLM01000001.1"/>
</dbReference>
<dbReference type="AlphaFoldDB" id="A0A6N6W040"/>
<sequence length="835" mass="98435">MTNEIKLKFDSNLPHQINAICAVVDVFNQIENNEKLYEYYHRNDIYSNYPLNLDMSDEVLRKNIMEVQIRNGISSSNEVFYDEGNLLEDLSPSLNEKHSCPHFTVEMETGTGKTYVYLRTIYELKQKNNFKKFIIVVPSIAIYEGVIQAFNAMEEHFKYLYNNEILTLYHYDGFYKQNEIKNFSFNSNGIDVLLISLDSFNKVNYNNLFKEGYIFGREELPYQFIQKTRPIIILDEPQTKFGTEKNSQAIRSLKPLFVLRYSATHKHFPNLLFKLSPFEAYHNKLVKRIEVIGLENNLKNNGSIVLKEAKRIHNKITAFILCLNILKNGEKKEAEILLNQGDDLYLKSNYYEYKDNNYIVKEIYIGEDGEYILFENGQKFFKDAIKFSSIEYLFRSQIRQTILTHIEKQNKLFTRGIKVLSLFFVDKVSNYIKENNKNGIIKDIFEEEYESLKYKSSYFSNLNINDIQASYFAKRQIKNSEEYIELNEEKWTKEQRQASKKSFELIMKDKSSLLSFASPVSFIFAHSALKEGWDNPNVFQICTLNQTKSTIKKRQEIGRGLRLCIDQTGKRIIKDDPYFEIANCLTIVANENYEKYADNLQREYQEEGFTFFAKTVIHNDKENKVKDISNEKKFDLKAKQKKFNFTNNMDLFIQKCIDKLNLTHFPDNYIPKSRGVIFYQNYYLYLHEFEIDCVKIKIVKDINDKKPLFIKLKIGESLSYNLNDQNLLGFKLKDIFNNHDQSSFILFENGKILTYSNFLEFNSLSSFLKEEDNLVTTEIIHPYINLLQKVSEVTNLTRHSIFDIYKGLTEDRKLMFLKNPDKFINIFISTILSLC</sequence>
<dbReference type="EMBL" id="WFLM01000001">
    <property type="protein sequence ID" value="KAB8040528.1"/>
    <property type="molecule type" value="Genomic_DNA"/>
</dbReference>
<accession>A0A6N6W040</accession>
<dbReference type="GO" id="GO:0005524">
    <property type="term" value="F:ATP binding"/>
    <property type="evidence" value="ECO:0007669"/>
    <property type="project" value="InterPro"/>
</dbReference>
<dbReference type="Proteomes" id="UP000437748">
    <property type="component" value="Unassembled WGS sequence"/>
</dbReference>
<evidence type="ECO:0000259" key="1">
    <source>
        <dbReference type="Pfam" id="PF04851"/>
    </source>
</evidence>
<dbReference type="InterPro" id="IPR006935">
    <property type="entry name" value="Helicase/UvrB_N"/>
</dbReference>
<dbReference type="GO" id="GO:0016787">
    <property type="term" value="F:hydrolase activity"/>
    <property type="evidence" value="ECO:0007669"/>
    <property type="project" value="InterPro"/>
</dbReference>
<dbReference type="InterPro" id="IPR050742">
    <property type="entry name" value="Helicase_Restrict-Modif_Enz"/>
</dbReference>
<dbReference type="Gene3D" id="3.40.50.300">
    <property type="entry name" value="P-loop containing nucleotide triphosphate hydrolases"/>
    <property type="match status" value="2"/>
</dbReference>
<dbReference type="PANTHER" id="PTHR47396:SF1">
    <property type="entry name" value="ATP-DEPENDENT HELICASE IRC3-RELATED"/>
    <property type="match status" value="1"/>
</dbReference>
<name>A0A6N6W040_9BACT</name>
<feature type="domain" description="Helicase/UvrB N-terminal" evidence="1">
    <location>
        <begin position="98"/>
        <end position="266"/>
    </location>
</feature>
<reference evidence="2 3" key="1">
    <citation type="submission" date="2019-10" db="EMBL/GenBank/DDBJ databases">
        <title>New species of Slilvanegrellaceae.</title>
        <authorList>
            <person name="Pitt A."/>
            <person name="Hahn M.W."/>
        </authorList>
    </citation>
    <scope>NUCLEOTIDE SEQUENCE [LARGE SCALE GENOMIC DNA]</scope>
    <source>
        <strain evidence="2 3">SP-Ram-0.45-NSY-1</strain>
    </source>
</reference>
<dbReference type="GO" id="GO:0003677">
    <property type="term" value="F:DNA binding"/>
    <property type="evidence" value="ECO:0007669"/>
    <property type="project" value="InterPro"/>
</dbReference>
<evidence type="ECO:0000313" key="3">
    <source>
        <dbReference type="Proteomes" id="UP000437748"/>
    </source>
</evidence>
<dbReference type="GO" id="GO:0005829">
    <property type="term" value="C:cytosol"/>
    <property type="evidence" value="ECO:0007669"/>
    <property type="project" value="TreeGrafter"/>
</dbReference>
<keyword evidence="2" id="KW-0378">Hydrolase</keyword>